<dbReference type="HOGENOM" id="CLU_665504_0_0_9"/>
<evidence type="ECO:0000259" key="1">
    <source>
        <dbReference type="Pfam" id="PF18862"/>
    </source>
</evidence>
<proteinExistence type="predicted"/>
<feature type="domain" description="ApeA N-terminal" evidence="1">
    <location>
        <begin position="15"/>
        <end position="275"/>
    </location>
</feature>
<dbReference type="EMBL" id="CP000029">
    <property type="protein sequence ID" value="AAW53364.1"/>
    <property type="molecule type" value="Genomic_DNA"/>
</dbReference>
<evidence type="ECO:0000313" key="2">
    <source>
        <dbReference type="EMBL" id="AAW53364.1"/>
    </source>
</evidence>
<dbReference type="InterPro" id="IPR041223">
    <property type="entry name" value="ApeA_NTD"/>
</dbReference>
<keyword evidence="3" id="KW-1185">Reference proteome</keyword>
<dbReference type="AlphaFoldDB" id="Q5HK72"/>
<name>Q5HK72_STAEQ</name>
<organism evidence="2 3">
    <name type="scientific">Staphylococcus epidermidis (strain ATCC 35984 / DSM 28319 / BCRC 17069 / CCUG 31568 / BM 3577 / RP62A)</name>
    <dbReference type="NCBI Taxonomy" id="176279"/>
    <lineage>
        <taxon>Bacteria</taxon>
        <taxon>Bacillati</taxon>
        <taxon>Bacillota</taxon>
        <taxon>Bacilli</taxon>
        <taxon>Bacillales</taxon>
        <taxon>Staphylococcaceae</taxon>
        <taxon>Staphylococcus</taxon>
    </lineage>
</organism>
<reference evidence="2 3" key="1">
    <citation type="journal article" date="2005" name="J. Bacteriol.">
        <title>Insights on evolution of virulence and resistance from the complete genome analysis of an early methicillin-resistant Staphylococcus aureus strain and a biofilm-producing methicillin-resistant Staphylococcus epidermidis strain.</title>
        <authorList>
            <person name="Gill S.R."/>
            <person name="Fouts D.E."/>
            <person name="Archer G.L."/>
            <person name="Mongodin E.F."/>
            <person name="Deboy R.T."/>
            <person name="Ravel J."/>
            <person name="Paulsen I.T."/>
            <person name="Kolonay J.F."/>
            <person name="Brinkac L."/>
            <person name="Beanan M."/>
            <person name="Dodson R.J."/>
            <person name="Daugherty S.C."/>
            <person name="Madupu R."/>
            <person name="Angiuoli S.V."/>
            <person name="Durkin A.S."/>
            <person name="Haft D.H."/>
            <person name="Vamathevan J."/>
            <person name="Khouri H."/>
            <person name="Utterback T."/>
            <person name="Lee C."/>
            <person name="Dimitrov G."/>
            <person name="Jiang L."/>
            <person name="Qin H."/>
            <person name="Weidman J."/>
            <person name="Tran K."/>
            <person name="Kang K."/>
            <person name="Hance I.R."/>
            <person name="Nelson K.E."/>
            <person name="Fraser C.M."/>
        </authorList>
    </citation>
    <scope>NUCLEOTIDE SEQUENCE [LARGE SCALE GENOMIC DNA]</scope>
    <source>
        <strain evidence="3">ATCC 35984 / RP62A</strain>
    </source>
</reference>
<evidence type="ECO:0000313" key="3">
    <source>
        <dbReference type="Proteomes" id="UP000000531"/>
    </source>
</evidence>
<accession>Q5HK72</accession>
<protein>
    <recommendedName>
        <fullName evidence="1">ApeA N-terminal domain-containing protein</fullName>
    </recommendedName>
</protein>
<dbReference type="KEGG" id="ser:SERP2478"/>
<dbReference type="RefSeq" id="WP_002458511.1">
    <property type="nucleotide sequence ID" value="NC_002976.3"/>
</dbReference>
<sequence>MKFKDMKMTDYKSINVLIYFKDITEPIGGSLVYDNNSITLSFVSEEISFKNLDQKQSIESLCILTHEGEHITLINGIILTHKTHTANISAYKYHFQYLIITKSNYQVCPRETMFSGFKLNCTYFKEILKRSPFSIGFRDEDGFPKFIETNLTSTLGFSIIQNPRIQVTDSFTAKSTLFNEEGDLVLKSTSYINIKYFSELKFKDMVEEVNNLKNLFSFLMDMRILVEELFLKNNEEQFKVLWSNESGIRVSKKRASLIAEAKDLIQNSLPTIITNYYKTDIFQDIFETYVNNMYKTIYVEDFLLSQITLIEGLDTRFRDRDGRDLKKRLEKFFDYFSKGEIEKINNQFGSKIQLNQDLINYLHKFRNYHSHLYELKRKPETQLDIYTISIFLRELIKIYMISKLTNQNLLKSI</sequence>
<dbReference type="Proteomes" id="UP000000531">
    <property type="component" value="Chromosome"/>
</dbReference>
<dbReference type="STRING" id="176279.SERP2478"/>
<dbReference type="Pfam" id="PF18862">
    <property type="entry name" value="ApeA_NTD1"/>
    <property type="match status" value="1"/>
</dbReference>
<gene>
    <name evidence="2" type="ordered locus">SERP2478</name>
</gene>